<comment type="caution">
    <text evidence="7">The sequence shown here is derived from an EMBL/GenBank/DDBJ whole genome shotgun (WGS) entry which is preliminary data.</text>
</comment>
<evidence type="ECO:0000256" key="5">
    <source>
        <dbReference type="ARBA" id="ARBA00023136"/>
    </source>
</evidence>
<organism evidence="7 8">
    <name type="scientific">Cinnamomum micranthum f. kanehirae</name>
    <dbReference type="NCBI Taxonomy" id="337451"/>
    <lineage>
        <taxon>Eukaryota</taxon>
        <taxon>Viridiplantae</taxon>
        <taxon>Streptophyta</taxon>
        <taxon>Embryophyta</taxon>
        <taxon>Tracheophyta</taxon>
        <taxon>Spermatophyta</taxon>
        <taxon>Magnoliopsida</taxon>
        <taxon>Magnoliidae</taxon>
        <taxon>Laurales</taxon>
        <taxon>Lauraceae</taxon>
        <taxon>Cinnamomum</taxon>
    </lineage>
</organism>
<dbReference type="GO" id="GO:0016020">
    <property type="term" value="C:membrane"/>
    <property type="evidence" value="ECO:0007669"/>
    <property type="project" value="UniProtKB-SubCell"/>
</dbReference>
<gene>
    <name evidence="7" type="ORF">CKAN_00538700</name>
</gene>
<keyword evidence="4 6" id="KW-1133">Transmembrane helix</keyword>
<dbReference type="AlphaFoldDB" id="A0A3S3MBV0"/>
<sequence>MMRASNTVLGLVNFTTFLLSIPILAGGIWLSAEANQTDCMRFLQWPFIALGLFILVISLMGFAGACYRVSWLLWLYLFAMFLVIATLFSLIVFAFAVTSKGAGRPVINRSYLDFYLSDYSGWLKDRVSDKDYWAKISSCLREARICRKIGRSVGGVPESPDLFYLRHLSPIQSGCCKPPTECSYTYINETVWNPSNGITVAESDCLRWSNDQDQLCYSCGSCKAGVLASLKKSWRKVSVMNIFLLVILVILYVAGLAAFRNNRRIDNNEPLGENRMTKLQPTRTHLTLF</sequence>
<evidence type="ECO:0000256" key="6">
    <source>
        <dbReference type="SAM" id="Phobius"/>
    </source>
</evidence>
<reference evidence="7 8" key="1">
    <citation type="journal article" date="2019" name="Nat. Plants">
        <title>Stout camphor tree genome fills gaps in understanding of flowering plant genome evolution.</title>
        <authorList>
            <person name="Chaw S.M."/>
            <person name="Liu Y.C."/>
            <person name="Wu Y.W."/>
            <person name="Wang H.Y."/>
            <person name="Lin C.I."/>
            <person name="Wu C.S."/>
            <person name="Ke H.M."/>
            <person name="Chang L.Y."/>
            <person name="Hsu C.Y."/>
            <person name="Yang H.T."/>
            <person name="Sudianto E."/>
            <person name="Hsu M.H."/>
            <person name="Wu K.P."/>
            <person name="Wang L.N."/>
            <person name="Leebens-Mack J.H."/>
            <person name="Tsai I.J."/>
        </authorList>
    </citation>
    <scope>NUCLEOTIDE SEQUENCE [LARGE SCALE GENOMIC DNA]</scope>
    <source>
        <strain evidence="8">cv. Chaw 1501</strain>
        <tissue evidence="7">Young leaves</tissue>
    </source>
</reference>
<dbReference type="EMBL" id="QPKB01000002">
    <property type="protein sequence ID" value="RWR76921.1"/>
    <property type="molecule type" value="Genomic_DNA"/>
</dbReference>
<keyword evidence="5 6" id="KW-0472">Membrane</keyword>
<evidence type="ECO:0000313" key="8">
    <source>
        <dbReference type="Proteomes" id="UP000283530"/>
    </source>
</evidence>
<dbReference type="OrthoDB" id="1881997at2759"/>
<accession>A0A3S3MBV0</accession>
<evidence type="ECO:0000256" key="2">
    <source>
        <dbReference type="ARBA" id="ARBA00006840"/>
    </source>
</evidence>
<feature type="transmembrane region" description="Helical" evidence="6">
    <location>
        <begin position="239"/>
        <end position="259"/>
    </location>
</feature>
<proteinExistence type="inferred from homology"/>
<dbReference type="GO" id="GO:0009734">
    <property type="term" value="P:auxin-activated signaling pathway"/>
    <property type="evidence" value="ECO:0007669"/>
    <property type="project" value="InterPro"/>
</dbReference>
<keyword evidence="3 6" id="KW-0812">Transmembrane</keyword>
<protein>
    <submittedName>
        <fullName evidence="7">Tetraspanin-3</fullName>
    </submittedName>
</protein>
<comment type="similarity">
    <text evidence="2">Belongs to the tetraspanin (TM4SF) family.</text>
</comment>
<evidence type="ECO:0000256" key="4">
    <source>
        <dbReference type="ARBA" id="ARBA00022989"/>
    </source>
</evidence>
<feature type="transmembrane region" description="Helical" evidence="6">
    <location>
        <begin position="71"/>
        <end position="97"/>
    </location>
</feature>
<dbReference type="PRINTS" id="PR00259">
    <property type="entry name" value="TMFOUR"/>
</dbReference>
<feature type="transmembrane region" description="Helical" evidence="6">
    <location>
        <begin position="12"/>
        <end position="30"/>
    </location>
</feature>
<dbReference type="InterPro" id="IPR044991">
    <property type="entry name" value="TET_plant"/>
</dbReference>
<dbReference type="Proteomes" id="UP000283530">
    <property type="component" value="Unassembled WGS sequence"/>
</dbReference>
<name>A0A3S3MBV0_9MAGN</name>
<dbReference type="PANTHER" id="PTHR32191">
    <property type="entry name" value="TETRASPANIN-8-RELATED"/>
    <property type="match status" value="1"/>
</dbReference>
<comment type="subcellular location">
    <subcellularLocation>
        <location evidence="1">Membrane</location>
        <topology evidence="1">Multi-pass membrane protein</topology>
    </subcellularLocation>
</comment>
<keyword evidence="8" id="KW-1185">Reference proteome</keyword>
<feature type="transmembrane region" description="Helical" evidence="6">
    <location>
        <begin position="42"/>
        <end position="65"/>
    </location>
</feature>
<evidence type="ECO:0000256" key="1">
    <source>
        <dbReference type="ARBA" id="ARBA00004141"/>
    </source>
</evidence>
<evidence type="ECO:0000313" key="7">
    <source>
        <dbReference type="EMBL" id="RWR76921.1"/>
    </source>
</evidence>
<evidence type="ECO:0000256" key="3">
    <source>
        <dbReference type="ARBA" id="ARBA00022692"/>
    </source>
</evidence>
<dbReference type="Pfam" id="PF00335">
    <property type="entry name" value="Tetraspanin"/>
    <property type="match status" value="1"/>
</dbReference>
<dbReference type="InterPro" id="IPR018499">
    <property type="entry name" value="Tetraspanin/Peripherin"/>
</dbReference>